<dbReference type="Proteomes" id="UP000006514">
    <property type="component" value="Unassembled WGS sequence"/>
</dbReference>
<dbReference type="InterPro" id="IPR044844">
    <property type="entry name" value="Trans_IPPS_euk-type"/>
</dbReference>
<dbReference type="eggNOG" id="KOG1459">
    <property type="taxonomic scope" value="Eukaryota"/>
</dbReference>
<sequence length="493" mass="55635">MGKTDMLALAVTHPMEFRVLLNFWLWHEPRRDITSQREHVTSGWDRDSMRKCWKYLDDTSRSFSAVIKELDGDLARVICLFYLVLRGLDTIEDDMTLADDVKQPLLRDFAKSCVTAGWTFTGSGPDEKDRQLLVEFDNVVAEMLLLPEQYRAVIVDITQKMADGMAIYAHKAALAASPEELFVPDGPAFDLYCHYVAGLVGEGVSRLFSASGKEAPYVADELVLSNSMGLMLQKTNILRDYREDVDDNRYFWPREFWARQGFAHQGDLRTENDPAGRQRAMWVLSEMVLDALRHAEDCLDYLSLLRNQSVFNFCAIPQTMAMATLALCFMNGRVFERNVKIRKAAAVELIMRSTNPRDVAYIFRDYARQIHAKASPADPNFVKICVACAKIEMWAEHHFPSFVKISGGSGQLKQTLDHGDPRAKVIELWQRREEEKKVAKYKAALAARPDPNQGSLPMSMLFAMAGVAALVMGLSAVALYYAAVNGWFGELAA</sequence>
<keyword evidence="5" id="KW-0472">Membrane</keyword>
<reference evidence="7" key="1">
    <citation type="journal article" date="2012" name="Science">
        <title>The Paleozoic origin of enzymatic lignin decomposition reconstructed from 31 fungal genomes.</title>
        <authorList>
            <person name="Floudas D."/>
            <person name="Binder M."/>
            <person name="Riley R."/>
            <person name="Barry K."/>
            <person name="Blanchette R.A."/>
            <person name="Henrissat B."/>
            <person name="Martinez A.T."/>
            <person name="Otillar R."/>
            <person name="Spatafora J.W."/>
            <person name="Yadav J.S."/>
            <person name="Aerts A."/>
            <person name="Benoit I."/>
            <person name="Boyd A."/>
            <person name="Carlson A."/>
            <person name="Copeland A."/>
            <person name="Coutinho P.M."/>
            <person name="de Vries R.P."/>
            <person name="Ferreira P."/>
            <person name="Findley K."/>
            <person name="Foster B."/>
            <person name="Gaskell J."/>
            <person name="Glotzer D."/>
            <person name="Gorecki P."/>
            <person name="Heitman J."/>
            <person name="Hesse C."/>
            <person name="Hori C."/>
            <person name="Igarashi K."/>
            <person name="Jurgens J.A."/>
            <person name="Kallen N."/>
            <person name="Kersten P."/>
            <person name="Kohler A."/>
            <person name="Kuees U."/>
            <person name="Kumar T.K.A."/>
            <person name="Kuo A."/>
            <person name="LaButti K."/>
            <person name="Larrondo L.F."/>
            <person name="Lindquist E."/>
            <person name="Ling A."/>
            <person name="Lombard V."/>
            <person name="Lucas S."/>
            <person name="Lundell T."/>
            <person name="Martin R."/>
            <person name="McLaughlin D.J."/>
            <person name="Morgenstern I."/>
            <person name="Morin E."/>
            <person name="Murat C."/>
            <person name="Nagy L.G."/>
            <person name="Nolan M."/>
            <person name="Ohm R.A."/>
            <person name="Patyshakuliyeva A."/>
            <person name="Rokas A."/>
            <person name="Ruiz-Duenas F.J."/>
            <person name="Sabat G."/>
            <person name="Salamov A."/>
            <person name="Samejima M."/>
            <person name="Schmutz J."/>
            <person name="Slot J.C."/>
            <person name="St John F."/>
            <person name="Stenlid J."/>
            <person name="Sun H."/>
            <person name="Sun S."/>
            <person name="Syed K."/>
            <person name="Tsang A."/>
            <person name="Wiebenga A."/>
            <person name="Young D."/>
            <person name="Pisabarro A."/>
            <person name="Eastwood D.C."/>
            <person name="Martin F."/>
            <person name="Cullen D."/>
            <person name="Grigoriev I.V."/>
            <person name="Hibbett D.S."/>
        </authorList>
    </citation>
    <scope>NUCLEOTIDE SEQUENCE [LARGE SCALE GENOMIC DNA]</scope>
    <source>
        <strain evidence="7">TFB10046</strain>
    </source>
</reference>
<dbReference type="InterPro" id="IPR033904">
    <property type="entry name" value="Trans_IPPS_HH"/>
</dbReference>
<evidence type="ECO:0000256" key="1">
    <source>
        <dbReference type="ARBA" id="ARBA00001946"/>
    </source>
</evidence>
<evidence type="ECO:0000313" key="6">
    <source>
        <dbReference type="EMBL" id="EJD41437.1"/>
    </source>
</evidence>
<feature type="transmembrane region" description="Helical" evidence="5">
    <location>
        <begin position="461"/>
        <end position="483"/>
    </location>
</feature>
<comment type="similarity">
    <text evidence="2">Belongs to the phytoene/squalene synthase family.</text>
</comment>
<dbReference type="Pfam" id="PF00494">
    <property type="entry name" value="SQS_PSY"/>
    <property type="match status" value="1"/>
</dbReference>
<dbReference type="EMBL" id="JH687793">
    <property type="protein sequence ID" value="EJD41437.1"/>
    <property type="molecule type" value="Genomic_DNA"/>
</dbReference>
<dbReference type="FunFam" id="1.10.600.10:FF:000023">
    <property type="entry name" value="Squalene synthase"/>
    <property type="match status" value="1"/>
</dbReference>
<evidence type="ECO:0000313" key="7">
    <source>
        <dbReference type="Proteomes" id="UP000006514"/>
    </source>
</evidence>
<protein>
    <recommendedName>
        <fullName evidence="3">squalene synthase</fullName>
        <ecNumber evidence="3">2.5.1.21</ecNumber>
    </recommendedName>
</protein>
<keyword evidence="5" id="KW-1133">Transmembrane helix</keyword>
<dbReference type="PROSITE" id="PS01045">
    <property type="entry name" value="SQUALEN_PHYTOEN_SYN_2"/>
    <property type="match status" value="1"/>
</dbReference>
<keyword evidence="5" id="KW-0812">Transmembrane</keyword>
<name>J0WYW2_AURST</name>
<dbReference type="PANTHER" id="PTHR11626:SF2">
    <property type="entry name" value="SQUALENE SYNTHASE"/>
    <property type="match status" value="1"/>
</dbReference>
<evidence type="ECO:0000256" key="2">
    <source>
        <dbReference type="ARBA" id="ARBA00006251"/>
    </source>
</evidence>
<dbReference type="KEGG" id="adl:AURDEDRAFT_115501"/>
<dbReference type="CDD" id="cd00683">
    <property type="entry name" value="Trans_IPPS_HH"/>
    <property type="match status" value="1"/>
</dbReference>
<accession>J0WYW2</accession>
<dbReference type="GO" id="GO:0006696">
    <property type="term" value="P:ergosterol biosynthetic process"/>
    <property type="evidence" value="ECO:0007669"/>
    <property type="project" value="TreeGrafter"/>
</dbReference>
<dbReference type="GO" id="GO:0005789">
    <property type="term" value="C:endoplasmic reticulum membrane"/>
    <property type="evidence" value="ECO:0007669"/>
    <property type="project" value="TreeGrafter"/>
</dbReference>
<dbReference type="InParanoid" id="J0WYW2"/>
<dbReference type="GO" id="GO:0045338">
    <property type="term" value="P:farnesyl diphosphate metabolic process"/>
    <property type="evidence" value="ECO:0007669"/>
    <property type="project" value="InterPro"/>
</dbReference>
<dbReference type="FunCoup" id="J0WYW2">
    <property type="interactions" value="54"/>
</dbReference>
<comment type="cofactor">
    <cofactor evidence="1">
        <name>Mg(2+)</name>
        <dbReference type="ChEBI" id="CHEBI:18420"/>
    </cofactor>
</comment>
<dbReference type="InterPro" id="IPR006449">
    <property type="entry name" value="Squal_synth-like"/>
</dbReference>
<keyword evidence="7" id="KW-1185">Reference proteome</keyword>
<dbReference type="GO" id="GO:0051996">
    <property type="term" value="F:squalene synthase [NAD(P)H] activity"/>
    <property type="evidence" value="ECO:0007669"/>
    <property type="project" value="UniProtKB-EC"/>
</dbReference>
<dbReference type="SFLD" id="SFLDG01018">
    <property type="entry name" value="Squalene/Phytoene_Synthase_Lik"/>
    <property type="match status" value="1"/>
</dbReference>
<evidence type="ECO:0000256" key="3">
    <source>
        <dbReference type="ARBA" id="ARBA00012373"/>
    </source>
</evidence>
<proteinExistence type="inferred from homology"/>
<dbReference type="InterPro" id="IPR019845">
    <property type="entry name" value="Squalene/phytoene_synthase_CS"/>
</dbReference>
<dbReference type="PANTHER" id="PTHR11626">
    <property type="entry name" value="FARNESYL-DIPHOSPHATE FARNESYLTRANSFERASE"/>
    <property type="match status" value="1"/>
</dbReference>
<evidence type="ECO:0000256" key="4">
    <source>
        <dbReference type="ARBA" id="ARBA00022679"/>
    </source>
</evidence>
<dbReference type="SFLD" id="SFLDS00005">
    <property type="entry name" value="Isoprenoid_Synthase_Type_I"/>
    <property type="match status" value="1"/>
</dbReference>
<dbReference type="SUPFAM" id="SSF48576">
    <property type="entry name" value="Terpenoid synthases"/>
    <property type="match status" value="1"/>
</dbReference>
<dbReference type="OrthoDB" id="431150at2759"/>
<dbReference type="OMA" id="DYAEDCE"/>
<gene>
    <name evidence="6" type="ORF">AURDEDRAFT_115501</name>
</gene>
<keyword evidence="4 6" id="KW-0808">Transferase</keyword>
<dbReference type="EC" id="2.5.1.21" evidence="3"/>
<evidence type="ECO:0000256" key="5">
    <source>
        <dbReference type="SAM" id="Phobius"/>
    </source>
</evidence>
<dbReference type="Gene3D" id="1.10.600.10">
    <property type="entry name" value="Farnesyl Diphosphate Synthase"/>
    <property type="match status" value="1"/>
</dbReference>
<organism evidence="6 7">
    <name type="scientific">Auricularia subglabra (strain TFB-10046 / SS5)</name>
    <name type="common">White-rot fungus</name>
    <name type="synonym">Auricularia delicata (strain TFB10046)</name>
    <dbReference type="NCBI Taxonomy" id="717982"/>
    <lineage>
        <taxon>Eukaryota</taxon>
        <taxon>Fungi</taxon>
        <taxon>Dikarya</taxon>
        <taxon>Basidiomycota</taxon>
        <taxon>Agaricomycotina</taxon>
        <taxon>Agaricomycetes</taxon>
        <taxon>Auriculariales</taxon>
        <taxon>Auriculariaceae</taxon>
        <taxon>Auricularia</taxon>
    </lineage>
</organism>
<dbReference type="AlphaFoldDB" id="J0WYW2"/>
<dbReference type="InterPro" id="IPR008949">
    <property type="entry name" value="Isoprenoid_synthase_dom_sf"/>
</dbReference>
<dbReference type="NCBIfam" id="TIGR01559">
    <property type="entry name" value="squal_synth"/>
    <property type="match status" value="1"/>
</dbReference>
<dbReference type="InterPro" id="IPR002060">
    <property type="entry name" value="Squ/phyt_synthse"/>
</dbReference>